<proteinExistence type="evidence at transcript level"/>
<name>C4IYP1_MAIZE</name>
<dbReference type="EMBL" id="BT083688">
    <property type="protein sequence ID" value="ACR34041.1"/>
    <property type="molecule type" value="mRNA"/>
</dbReference>
<dbReference type="AlphaFoldDB" id="C4IYP1"/>
<accession>C4IYP1</accession>
<evidence type="ECO:0008006" key="3">
    <source>
        <dbReference type="Google" id="ProtNLM"/>
    </source>
</evidence>
<organism evidence="2">
    <name type="scientific">Zea mays</name>
    <name type="common">Maize</name>
    <dbReference type="NCBI Taxonomy" id="4577"/>
    <lineage>
        <taxon>Eukaryota</taxon>
        <taxon>Viridiplantae</taxon>
        <taxon>Streptophyta</taxon>
        <taxon>Embryophyta</taxon>
        <taxon>Tracheophyta</taxon>
        <taxon>Spermatophyta</taxon>
        <taxon>Magnoliopsida</taxon>
        <taxon>Liliopsida</taxon>
        <taxon>Poales</taxon>
        <taxon>Poaceae</taxon>
        <taxon>PACMAD clade</taxon>
        <taxon>Panicoideae</taxon>
        <taxon>Andropogonodae</taxon>
        <taxon>Andropogoneae</taxon>
        <taxon>Tripsacinae</taxon>
        <taxon>Zea</taxon>
    </lineage>
</organism>
<evidence type="ECO:0000256" key="1">
    <source>
        <dbReference type="SAM" id="SignalP"/>
    </source>
</evidence>
<protein>
    <recommendedName>
        <fullName evidence="3">Secreted protein</fullName>
    </recommendedName>
</protein>
<reference evidence="2" key="2">
    <citation type="submission" date="2012-06" db="EMBL/GenBank/DDBJ databases">
        <authorList>
            <person name="Yu Y."/>
            <person name="Currie J."/>
            <person name="Lomeli R."/>
            <person name="Angelova A."/>
            <person name="Collura K."/>
            <person name="Wissotski M."/>
            <person name="Campos D."/>
            <person name="Kudrna D."/>
            <person name="Golser W."/>
            <person name="Ashely E."/>
            <person name="Descour A."/>
            <person name="Fernandes J."/>
            <person name="Soderlund C."/>
            <person name="Walbot V."/>
        </authorList>
    </citation>
    <scope>NUCLEOTIDE SEQUENCE</scope>
    <source>
        <strain evidence="2">B73</strain>
    </source>
</reference>
<feature type="signal peptide" evidence="1">
    <location>
        <begin position="1"/>
        <end position="25"/>
    </location>
</feature>
<keyword evidence="1" id="KW-0732">Signal</keyword>
<feature type="chain" id="PRO_5002937439" description="Secreted protein" evidence="1">
    <location>
        <begin position="26"/>
        <end position="139"/>
    </location>
</feature>
<reference evidence="2" key="1">
    <citation type="journal article" date="2009" name="PLoS Genet.">
        <title>Sequencing, mapping, and analysis of 27,455 maize full-length cDNAs.</title>
        <authorList>
            <person name="Soderlund C."/>
            <person name="Descour A."/>
            <person name="Kudrna D."/>
            <person name="Bomhoff M."/>
            <person name="Boyd L."/>
            <person name="Currie J."/>
            <person name="Angelova A."/>
            <person name="Collura K."/>
            <person name="Wissotski M."/>
            <person name="Ashley E."/>
            <person name="Morrow D."/>
            <person name="Fernandes J."/>
            <person name="Walbot V."/>
            <person name="Yu Y."/>
        </authorList>
    </citation>
    <scope>NUCLEOTIDE SEQUENCE</scope>
    <source>
        <strain evidence="2">B73</strain>
    </source>
</reference>
<evidence type="ECO:0000313" key="2">
    <source>
        <dbReference type="EMBL" id="ACR34041.1"/>
    </source>
</evidence>
<sequence>MRENMYTVPVHLLTLLAASPLLCPSTRVRNSTRFTFTPKKASVARPWFTRIRAPASHPPDFPLTAGRPFMSTEPSSVYSQHLPCFGVAAGALISPSSTTTIALIFVSPAPSFADISSLFSTTGYTRRWPLLTYVSNTTN</sequence>